<evidence type="ECO:0000313" key="1">
    <source>
        <dbReference type="EMBL" id="RCI73562.1"/>
    </source>
</evidence>
<proteinExistence type="predicted"/>
<dbReference type="EMBL" id="QORE01000582">
    <property type="protein sequence ID" value="RCI73562.1"/>
    <property type="molecule type" value="Genomic_DNA"/>
</dbReference>
<dbReference type="Proteomes" id="UP000253594">
    <property type="component" value="Unassembled WGS sequence"/>
</dbReference>
<accession>A0A367M8I6</accession>
<evidence type="ECO:0000313" key="2">
    <source>
        <dbReference type="Proteomes" id="UP000253594"/>
    </source>
</evidence>
<dbReference type="AlphaFoldDB" id="A0A367M8I6"/>
<protein>
    <submittedName>
        <fullName evidence="1">Uncharacterized protein</fullName>
    </submittedName>
</protein>
<comment type="caution">
    <text evidence="1">The sequence shown here is derived from an EMBL/GenBank/DDBJ whole genome shotgun (WGS) entry which is preliminary data.</text>
</comment>
<name>A0A367M8I6_PSEAI</name>
<organism evidence="1 2">
    <name type="scientific">Pseudomonas aeruginosa</name>
    <dbReference type="NCBI Taxonomy" id="287"/>
    <lineage>
        <taxon>Bacteria</taxon>
        <taxon>Pseudomonadati</taxon>
        <taxon>Pseudomonadota</taxon>
        <taxon>Gammaproteobacteria</taxon>
        <taxon>Pseudomonadales</taxon>
        <taxon>Pseudomonadaceae</taxon>
        <taxon>Pseudomonas</taxon>
    </lineage>
</organism>
<reference evidence="1 2" key="1">
    <citation type="submission" date="2018-07" db="EMBL/GenBank/DDBJ databases">
        <title>Mechanisms of high-level aminoglycoside resistance among Gram-negative pathogens in Brazil.</title>
        <authorList>
            <person name="Ballaben A.S."/>
            <person name="Darini A.L.C."/>
            <person name="Doi Y."/>
        </authorList>
    </citation>
    <scope>NUCLEOTIDE SEQUENCE [LARGE SCALE GENOMIC DNA]</scope>
    <source>
        <strain evidence="1 2">B2-305</strain>
    </source>
</reference>
<gene>
    <name evidence="1" type="ORF">DT376_17680</name>
</gene>
<sequence>MATPDHLVLDASMRSAFVALARRLAIDHGFDLLGLACDLETLADAQSGETWQMPHRDLAGVLRYVAEGAQASGN</sequence>
<dbReference type="RefSeq" id="WP_024947432.1">
    <property type="nucleotide sequence ID" value="NZ_CAYTDV010000009.1"/>
</dbReference>